<dbReference type="OMA" id="NNENEAM"/>
<dbReference type="EMBL" id="DS469557">
    <property type="protein sequence ID" value="EDO43113.1"/>
    <property type="molecule type" value="Genomic_DNA"/>
</dbReference>
<feature type="domain" description="BOD1/SHG1" evidence="2">
    <location>
        <begin position="25"/>
        <end position="118"/>
    </location>
</feature>
<evidence type="ECO:0000313" key="4">
    <source>
        <dbReference type="Proteomes" id="UP000001593"/>
    </source>
</evidence>
<feature type="compositionally biased region" description="Polar residues" evidence="1">
    <location>
        <begin position="346"/>
        <end position="356"/>
    </location>
</feature>
<feature type="compositionally biased region" description="Acidic residues" evidence="1">
    <location>
        <begin position="467"/>
        <end position="478"/>
    </location>
</feature>
<reference evidence="3 4" key="1">
    <citation type="journal article" date="2007" name="Science">
        <title>Sea anemone genome reveals ancestral eumetazoan gene repertoire and genomic organization.</title>
        <authorList>
            <person name="Putnam N.H."/>
            <person name="Srivastava M."/>
            <person name="Hellsten U."/>
            <person name="Dirks B."/>
            <person name="Chapman J."/>
            <person name="Salamov A."/>
            <person name="Terry A."/>
            <person name="Shapiro H."/>
            <person name="Lindquist E."/>
            <person name="Kapitonov V.V."/>
            <person name="Jurka J."/>
            <person name="Genikhovich G."/>
            <person name="Grigoriev I.V."/>
            <person name="Lucas S.M."/>
            <person name="Steele R.E."/>
            <person name="Finnerty J.R."/>
            <person name="Technau U."/>
            <person name="Martindale M.Q."/>
            <person name="Rokhsar D.S."/>
        </authorList>
    </citation>
    <scope>NUCLEOTIDE SEQUENCE [LARGE SCALE GENOMIC DNA]</scope>
    <source>
        <strain evidence="4">CH2 X CH6</strain>
    </source>
</reference>
<dbReference type="GO" id="GO:0031297">
    <property type="term" value="P:replication fork processing"/>
    <property type="evidence" value="ECO:0000318"/>
    <property type="project" value="GO_Central"/>
</dbReference>
<dbReference type="PANTHER" id="PTHR31532:SF10">
    <property type="entry name" value="BIORIENTATION OF CHROMOSOMES IN CELL DIVISION PROTEIN 1-LIKE 1"/>
    <property type="match status" value="1"/>
</dbReference>
<feature type="compositionally biased region" description="Polar residues" evidence="1">
    <location>
        <begin position="228"/>
        <end position="237"/>
    </location>
</feature>
<protein>
    <recommendedName>
        <fullName evidence="2">BOD1/SHG1 domain-containing protein</fullName>
    </recommendedName>
</protein>
<gene>
    <name evidence="3" type="ORF">NEMVEDRAFT_v1g241785</name>
</gene>
<feature type="compositionally biased region" description="Basic and acidic residues" evidence="1">
    <location>
        <begin position="318"/>
        <end position="343"/>
    </location>
</feature>
<dbReference type="InterPro" id="IPR055264">
    <property type="entry name" value="BOD1/SHG1_dom"/>
</dbReference>
<dbReference type="Proteomes" id="UP000001593">
    <property type="component" value="Unassembled WGS sequence"/>
</dbReference>
<feature type="compositionally biased region" description="Low complexity" evidence="1">
    <location>
        <begin position="158"/>
        <end position="171"/>
    </location>
</feature>
<organism evidence="3 4">
    <name type="scientific">Nematostella vectensis</name>
    <name type="common">Starlet sea anemone</name>
    <dbReference type="NCBI Taxonomy" id="45351"/>
    <lineage>
        <taxon>Eukaryota</taxon>
        <taxon>Metazoa</taxon>
        <taxon>Cnidaria</taxon>
        <taxon>Anthozoa</taxon>
        <taxon>Hexacorallia</taxon>
        <taxon>Actiniaria</taxon>
        <taxon>Edwardsiidae</taxon>
        <taxon>Nematostella</taxon>
    </lineage>
</organism>
<dbReference type="InParanoid" id="A7RZK9"/>
<dbReference type="KEGG" id="nve:5515032"/>
<dbReference type="AlphaFoldDB" id="A7RZK9"/>
<feature type="compositionally biased region" description="Polar residues" evidence="1">
    <location>
        <begin position="255"/>
        <end position="265"/>
    </location>
</feature>
<evidence type="ECO:0000259" key="2">
    <source>
        <dbReference type="Pfam" id="PF05205"/>
    </source>
</evidence>
<dbReference type="GO" id="GO:0048188">
    <property type="term" value="C:Set1C/COMPASS complex"/>
    <property type="evidence" value="ECO:0000318"/>
    <property type="project" value="GO_Central"/>
</dbReference>
<dbReference type="STRING" id="45351.A7RZK9"/>
<evidence type="ECO:0000256" key="1">
    <source>
        <dbReference type="SAM" id="MobiDB-lite"/>
    </source>
</evidence>
<sequence>MASAPSSVTATVSALDTKSRRLVDQIVDHFKRQGNFDELRRDCLDELDKMESFRQLNQRVESYVATFLSKQDWSDSLPKNQVRNSLRKHVNESDALKTGVDRLVSQALERKRKSFQMRIEGVVQNYIFTEKQKERQARWKARCDQNQSKQEPEKTDTKTMSTISSITDIISQIPGMQESPASTTEESSPKPSSSNSSSVVSKLSTTSTYVQAKAETKSETLSHHEQNKSSSSLTKQSPGLVRSLKGKRLAHKPSASASPGTQSPSDQKEKVISSSGDFGSKVKQLGSKVISRSASTESAPEKDFKSTKDSPVPLQVIEKAEPRAKDEESKAHVETLKGNELHRPPSLNTDLSSKSALVTEPDSQESDLEATATVSSINTEPHKTSKHSNKQDFKETLPDLAISRKEKHEKKATQMELNGEKEEVGKRANIISEESQPCEVIPEDKQESDDDSDISDVSSVHTSDLSSFDEDLSSESDNESTPGAKEESMPQDRSKPRTNKTNDIKKQAHGEMNKVSKHATEPSGDSDSLKRRRGRPRKEEKTSSDNKREQMRQPRSRKREDSAGDNNGQRIRSKRMIKRKRCYSPSSESTREVRLPSKHTRTGSWD</sequence>
<feature type="compositionally biased region" description="Low complexity" evidence="1">
    <location>
        <begin position="455"/>
        <end position="466"/>
    </location>
</feature>
<dbReference type="Pfam" id="PF05205">
    <property type="entry name" value="COMPASS-Shg1"/>
    <property type="match status" value="1"/>
</dbReference>
<feature type="compositionally biased region" description="Basic and acidic residues" evidence="1">
    <location>
        <begin position="484"/>
        <end position="520"/>
    </location>
</feature>
<name>A7RZK9_NEMVE</name>
<feature type="compositionally biased region" description="Low complexity" evidence="1">
    <location>
        <begin position="178"/>
        <end position="208"/>
    </location>
</feature>
<feature type="compositionally biased region" description="Basic and acidic residues" evidence="1">
    <location>
        <begin position="537"/>
        <end position="562"/>
    </location>
</feature>
<feature type="compositionally biased region" description="Basic residues" evidence="1">
    <location>
        <begin position="571"/>
        <end position="582"/>
    </location>
</feature>
<feature type="compositionally biased region" description="Basic and acidic residues" evidence="1">
    <location>
        <begin position="299"/>
        <end position="308"/>
    </location>
</feature>
<keyword evidence="4" id="KW-1185">Reference proteome</keyword>
<feature type="compositionally biased region" description="Basic and acidic residues" evidence="1">
    <location>
        <begin position="214"/>
        <end position="227"/>
    </location>
</feature>
<feature type="region of interest" description="Disordered" evidence="1">
    <location>
        <begin position="139"/>
        <end position="606"/>
    </location>
</feature>
<accession>A7RZK9</accession>
<evidence type="ECO:0000313" key="3">
    <source>
        <dbReference type="EMBL" id="EDO43113.1"/>
    </source>
</evidence>
<dbReference type="eggNOG" id="ENOG502S57W">
    <property type="taxonomic scope" value="Eukaryota"/>
</dbReference>
<proteinExistence type="predicted"/>
<dbReference type="HOGENOM" id="CLU_450791_0_0_1"/>
<feature type="compositionally biased region" description="Basic and acidic residues" evidence="1">
    <location>
        <begin position="389"/>
        <end position="426"/>
    </location>
</feature>
<feature type="compositionally biased region" description="Basic residues" evidence="1">
    <location>
        <begin position="596"/>
        <end position="606"/>
    </location>
</feature>
<dbReference type="PANTHER" id="PTHR31532">
    <property type="entry name" value="BIORIENTATION OF CHROMOSOMES IN CELL DIVISION 1 FAMILY MEMBER"/>
    <property type="match status" value="1"/>
</dbReference>
<dbReference type="OrthoDB" id="7605699at2759"/>